<dbReference type="InterPro" id="IPR002083">
    <property type="entry name" value="MATH/TRAF_dom"/>
</dbReference>
<dbReference type="InterPro" id="IPR008974">
    <property type="entry name" value="TRAF-like"/>
</dbReference>
<sequence>MALARLILVAGSFDGAAGSVSMTSGYLSTIQQSINYEWNLQDFPRFVRNIDLTIKSPELRADFTPGTLWYVKLYFHNDSSDKKEWISVSLKSQSENPEKLKQWSIFILNNKKEMVLIKQFDITPTNNPFVNSYQNLIEKKKILNNRDEFLFHDTLTIGIKLVVQFDVSPSDIKFLPNLTKRCIGDDLKELLKNMTECDVTLIVKNEEFQAHKIILMTRSPVFTAMFSHEMKEKKDNTVTIPNVDPVIFKRILEFIYTDKVENLEVYAERLLEVADQYQLSYLKELCEESIEKSLTIGNVFKIMTLADHANSEQLLDRCMYVAAADINSIIITKGYKEAISSPQSTRILSKLRKVVKHVGYHEWKIENFSPLIDVSELIVGKPTFLESLSFTVENTVPNSWYLRMGFDGNKSGNKDWISISLATTEKTEPVRAMCSLFILNNKNEKKFIQCFNNIDKSSNIAWYSKKFLEIKTLLDNRDEFLPNNQVTIGTEVIIYDFYVAPVGIKESSKTPKHSIYDDLKQLLVSGVASDVTLLLDNKEFKVHKAILMARCPEFLKTFSDTEDNAMNGKKVMPKMDLKTFEMVLEFIYTDKICDLEDNVVLLLEAADKFKLQPLKDMCEELLSKSIDIDNAIRIMDLAYRSNALQLLELVTQFIVANITKVMKTPTYAEVINVNPSISSILVERLATLLQVPCLTMTVDNKLGEHKLNYEWQIDDFLSVIQRPSFTANKDGFLQSPTFSVEGTSKNLWYLRLRMLEENSSNKEWLSLSLTTLNKETEATRASCVLFILNNKQKKKFAQIFCNSFVSSHIDWCCEKFIDKNLLIDKKDEFLPNNMLSIGIELTIFDGPINSVDELASISNRTIIGDLKKLLNHKEGSDITLLVGDQEFNVHKAILVSRSPVFCKWLLNSPKEHMVEENKLILTNFDVQTCRMMLEFIYTDKVENLESNIENLLGASDFYQLKGLKEICEEHLCESIIIENVARIMVLAYRHSAKQLFDYAIDFGAINIQQVMKTRYYVDVTQFYPLISTMLLEKLANIIAAPSTPQSPEVMKFFSNEQRL</sequence>
<dbReference type="Pfam" id="PF22486">
    <property type="entry name" value="MATH_2"/>
    <property type="match status" value="2"/>
</dbReference>
<dbReference type="PROSITE" id="PS50144">
    <property type="entry name" value="MATH"/>
    <property type="match status" value="3"/>
</dbReference>
<dbReference type="FunFam" id="3.30.710.10:FF:000159">
    <property type="entry name" value="Speckle-type POZ protein B"/>
    <property type="match status" value="1"/>
</dbReference>
<evidence type="ECO:0000259" key="2">
    <source>
        <dbReference type="PROSITE" id="PS50097"/>
    </source>
</evidence>
<evidence type="ECO:0000313" key="5">
    <source>
        <dbReference type="Proteomes" id="UP000786811"/>
    </source>
</evidence>
<accession>A0A8J2MLZ3</accession>
<dbReference type="CDD" id="cd00121">
    <property type="entry name" value="MATH"/>
    <property type="match status" value="1"/>
</dbReference>
<evidence type="ECO:0000259" key="3">
    <source>
        <dbReference type="PROSITE" id="PS50144"/>
    </source>
</evidence>
<dbReference type="PROSITE" id="PS50097">
    <property type="entry name" value="BTB"/>
    <property type="match status" value="3"/>
</dbReference>
<dbReference type="SUPFAM" id="SSF49599">
    <property type="entry name" value="TRAF domain-like"/>
    <property type="match status" value="3"/>
</dbReference>
<dbReference type="EMBL" id="CAJNRD030001120">
    <property type="protein sequence ID" value="CAG5093621.1"/>
    <property type="molecule type" value="Genomic_DNA"/>
</dbReference>
<dbReference type="Gene3D" id="1.25.40.420">
    <property type="match status" value="1"/>
</dbReference>
<keyword evidence="5" id="KW-1185">Reference proteome</keyword>
<feature type="domain" description="BTB" evidence="2">
    <location>
        <begin position="197"/>
        <end position="264"/>
    </location>
</feature>
<dbReference type="Proteomes" id="UP000786811">
    <property type="component" value="Unassembled WGS sequence"/>
</dbReference>
<dbReference type="GO" id="GO:0030163">
    <property type="term" value="P:protein catabolic process"/>
    <property type="evidence" value="ECO:0007669"/>
    <property type="project" value="UniProtKB-ARBA"/>
</dbReference>
<name>A0A8J2MLZ3_COTCN</name>
<feature type="signal peptide" evidence="1">
    <location>
        <begin position="1"/>
        <end position="18"/>
    </location>
</feature>
<dbReference type="Gene3D" id="6.10.250.3030">
    <property type="match status" value="1"/>
</dbReference>
<dbReference type="AlphaFoldDB" id="A0A8J2MLZ3"/>
<feature type="chain" id="PRO_5035217156" evidence="1">
    <location>
        <begin position="19"/>
        <end position="1059"/>
    </location>
</feature>
<proteinExistence type="predicted"/>
<dbReference type="InterPro" id="IPR011333">
    <property type="entry name" value="SKP1/BTB/POZ_sf"/>
</dbReference>
<dbReference type="Pfam" id="PF00651">
    <property type="entry name" value="BTB"/>
    <property type="match status" value="3"/>
</dbReference>
<comment type="caution">
    <text evidence="4">The sequence shown here is derived from an EMBL/GenBank/DDBJ whole genome shotgun (WGS) entry which is preliminary data.</text>
</comment>
<dbReference type="InterPro" id="IPR000210">
    <property type="entry name" value="BTB/POZ_dom"/>
</dbReference>
<protein>
    <submittedName>
        <fullName evidence="4">Similar to spop: Speckle-type POZ protein (Danio rerio)</fullName>
    </submittedName>
</protein>
<feature type="domain" description="MATH" evidence="3">
    <location>
        <begin position="33"/>
        <end position="161"/>
    </location>
</feature>
<dbReference type="PANTHER" id="PTHR24413">
    <property type="entry name" value="SPECKLE-TYPE POZ PROTEIN"/>
    <property type="match status" value="1"/>
</dbReference>
<dbReference type="SUPFAM" id="SSF54695">
    <property type="entry name" value="POZ domain"/>
    <property type="match status" value="3"/>
</dbReference>
<evidence type="ECO:0000313" key="4">
    <source>
        <dbReference type="EMBL" id="CAG5093621.1"/>
    </source>
</evidence>
<gene>
    <name evidence="4" type="ORF">HICCMSTLAB_LOCUS6957</name>
</gene>
<feature type="domain" description="BTB" evidence="2">
    <location>
        <begin position="529"/>
        <end position="592"/>
    </location>
</feature>
<keyword evidence="1" id="KW-0732">Signal</keyword>
<dbReference type="SMART" id="SM00225">
    <property type="entry name" value="BTB"/>
    <property type="match status" value="3"/>
</dbReference>
<dbReference type="Gene3D" id="2.60.210.10">
    <property type="entry name" value="Apoptosis, Tumor Necrosis Factor Receptor Associated Protein 2, Chain A"/>
    <property type="match status" value="3"/>
</dbReference>
<reference evidence="4" key="1">
    <citation type="submission" date="2021-04" db="EMBL/GenBank/DDBJ databases">
        <authorList>
            <person name="Chebbi M.A.C M."/>
        </authorList>
    </citation>
    <scope>NUCLEOTIDE SEQUENCE</scope>
</reference>
<feature type="domain" description="MATH" evidence="3">
    <location>
        <begin position="358"/>
        <end position="492"/>
    </location>
</feature>
<dbReference type="Gene3D" id="3.30.710.10">
    <property type="entry name" value="Potassium Channel Kv1.1, Chain A"/>
    <property type="match status" value="3"/>
</dbReference>
<feature type="domain" description="BTB" evidence="2">
    <location>
        <begin position="876"/>
        <end position="945"/>
    </location>
</feature>
<feature type="domain" description="MATH" evidence="3">
    <location>
        <begin position="706"/>
        <end position="841"/>
    </location>
</feature>
<organism evidence="4 5">
    <name type="scientific">Cotesia congregata</name>
    <name type="common">Parasitoid wasp</name>
    <name type="synonym">Apanteles congregatus</name>
    <dbReference type="NCBI Taxonomy" id="51543"/>
    <lineage>
        <taxon>Eukaryota</taxon>
        <taxon>Metazoa</taxon>
        <taxon>Ecdysozoa</taxon>
        <taxon>Arthropoda</taxon>
        <taxon>Hexapoda</taxon>
        <taxon>Insecta</taxon>
        <taxon>Pterygota</taxon>
        <taxon>Neoptera</taxon>
        <taxon>Endopterygota</taxon>
        <taxon>Hymenoptera</taxon>
        <taxon>Apocrita</taxon>
        <taxon>Ichneumonoidea</taxon>
        <taxon>Braconidae</taxon>
        <taxon>Microgastrinae</taxon>
        <taxon>Cotesia</taxon>
    </lineage>
</organism>
<evidence type="ECO:0000256" key="1">
    <source>
        <dbReference type="SAM" id="SignalP"/>
    </source>
</evidence>
<dbReference type="OrthoDB" id="646702at2759"/>